<comment type="similarity">
    <text evidence="1">Belongs to the cullin family.</text>
</comment>
<evidence type="ECO:0000256" key="1">
    <source>
        <dbReference type="ARBA" id="ARBA00006019"/>
    </source>
</evidence>
<dbReference type="AlphaFoldDB" id="A0A1D6N4F2"/>
<dbReference type="InParanoid" id="A0A1D6N4F2"/>
<dbReference type="InterPro" id="IPR016159">
    <property type="entry name" value="Cullin_repeat-like_dom_sf"/>
</dbReference>
<sequence>MTSLVYPPYLPPASLPQSHLALLPSRRRPLYLRPPSLPPRPPALPTRYPPPLIPFDYARPQSVASTGVASPTVADVPTVAPLPASTALRLASASSIVDASGSSSPASPIRSSSVDISTVAPLLASPSWRLVSAPSAVNASGSSSLASAHSGTSSPAPMPRALLVSRSEYMLLFWLPLDNVIGCAANWCRVIPSSSLPLCDLAVDFRLIYLLKLYNEDFEDAFLKATIKYYSKKAQAWIMVDTCTEYMVKAGQSVWAVQLASLLVFGFGS</sequence>
<organism evidence="3">
    <name type="scientific">Zea mays</name>
    <name type="common">Maize</name>
    <dbReference type="NCBI Taxonomy" id="4577"/>
    <lineage>
        <taxon>Eukaryota</taxon>
        <taxon>Viridiplantae</taxon>
        <taxon>Streptophyta</taxon>
        <taxon>Embryophyta</taxon>
        <taxon>Tracheophyta</taxon>
        <taxon>Spermatophyta</taxon>
        <taxon>Magnoliopsida</taxon>
        <taxon>Liliopsida</taxon>
        <taxon>Poales</taxon>
        <taxon>Poaceae</taxon>
        <taxon>PACMAD clade</taxon>
        <taxon>Panicoideae</taxon>
        <taxon>Andropogonodae</taxon>
        <taxon>Andropogoneae</taxon>
        <taxon>Tripsacinae</taxon>
        <taxon>Zea</taxon>
    </lineage>
</organism>
<gene>
    <name evidence="3" type="ORF">ZEAMMB73_Zm00001d042491</name>
</gene>
<dbReference type="EMBL" id="CM007649">
    <property type="protein sequence ID" value="ONM35532.1"/>
    <property type="molecule type" value="Genomic_DNA"/>
</dbReference>
<dbReference type="Pfam" id="PF00888">
    <property type="entry name" value="Cullin"/>
    <property type="match status" value="1"/>
</dbReference>
<feature type="domain" description="Cullin N-terminal" evidence="2">
    <location>
        <begin position="212"/>
        <end position="251"/>
    </location>
</feature>
<accession>A0A1D6N4F2</accession>
<evidence type="ECO:0000313" key="3">
    <source>
        <dbReference type="EMBL" id="ONM35532.1"/>
    </source>
</evidence>
<dbReference type="SUPFAM" id="SSF74788">
    <property type="entry name" value="Cullin repeat-like"/>
    <property type="match status" value="1"/>
</dbReference>
<dbReference type="SMR" id="A0A1D6N4F2"/>
<evidence type="ECO:0000259" key="2">
    <source>
        <dbReference type="Pfam" id="PF00888"/>
    </source>
</evidence>
<protein>
    <recommendedName>
        <fullName evidence="2">Cullin N-terminal domain-containing protein</fullName>
    </recommendedName>
</protein>
<dbReference type="InterPro" id="IPR001373">
    <property type="entry name" value="Cullin_N"/>
</dbReference>
<name>A0A1D6N4F2_MAIZE</name>
<proteinExistence type="inferred from homology"/>
<dbReference type="Gene3D" id="1.20.1310.10">
    <property type="entry name" value="Cullin Repeats"/>
    <property type="match status" value="1"/>
</dbReference>
<reference evidence="3" key="1">
    <citation type="submission" date="2015-12" db="EMBL/GenBank/DDBJ databases">
        <title>Update maize B73 reference genome by single molecule sequencing technologies.</title>
        <authorList>
            <consortium name="Maize Genome Sequencing Project"/>
            <person name="Ware D."/>
        </authorList>
    </citation>
    <scope>NUCLEOTIDE SEQUENCE [LARGE SCALE GENOMIC DNA]</scope>
    <source>
        <tissue evidence="3">Seedling</tissue>
    </source>
</reference>